<sequence>MKNTVLTVHPIISTLTATSTSVDLQHQLYLKMKVDLQTQVADPEMWDILKNKFEKSSTSASSCRVHDAYQGDDGPPEGEKRAKRQKTSRVQSIDKVLHTHCSIV</sequence>
<reference evidence="2" key="1">
    <citation type="journal article" date="2022" name="Int. J. Mol. Sci.">
        <title>Draft Genome of Tanacetum Coccineum: Genomic Comparison of Closely Related Tanacetum-Family Plants.</title>
        <authorList>
            <person name="Yamashiro T."/>
            <person name="Shiraishi A."/>
            <person name="Nakayama K."/>
            <person name="Satake H."/>
        </authorList>
    </citation>
    <scope>NUCLEOTIDE SEQUENCE</scope>
</reference>
<accession>A0ABQ4XS94</accession>
<evidence type="ECO:0000256" key="1">
    <source>
        <dbReference type="SAM" id="MobiDB-lite"/>
    </source>
</evidence>
<protein>
    <recommendedName>
        <fullName evidence="4">No apical meristem-associated C-terminal domain-containing protein</fullName>
    </recommendedName>
</protein>
<evidence type="ECO:0000313" key="2">
    <source>
        <dbReference type="EMBL" id="GJS67690.1"/>
    </source>
</evidence>
<evidence type="ECO:0008006" key="4">
    <source>
        <dbReference type="Google" id="ProtNLM"/>
    </source>
</evidence>
<gene>
    <name evidence="2" type="ORF">Tco_0682255</name>
</gene>
<name>A0ABQ4XS94_9ASTR</name>
<feature type="region of interest" description="Disordered" evidence="1">
    <location>
        <begin position="61"/>
        <end position="92"/>
    </location>
</feature>
<comment type="caution">
    <text evidence="2">The sequence shown here is derived from an EMBL/GenBank/DDBJ whole genome shotgun (WGS) entry which is preliminary data.</text>
</comment>
<evidence type="ECO:0000313" key="3">
    <source>
        <dbReference type="Proteomes" id="UP001151760"/>
    </source>
</evidence>
<organism evidence="2 3">
    <name type="scientific">Tanacetum coccineum</name>
    <dbReference type="NCBI Taxonomy" id="301880"/>
    <lineage>
        <taxon>Eukaryota</taxon>
        <taxon>Viridiplantae</taxon>
        <taxon>Streptophyta</taxon>
        <taxon>Embryophyta</taxon>
        <taxon>Tracheophyta</taxon>
        <taxon>Spermatophyta</taxon>
        <taxon>Magnoliopsida</taxon>
        <taxon>eudicotyledons</taxon>
        <taxon>Gunneridae</taxon>
        <taxon>Pentapetalae</taxon>
        <taxon>asterids</taxon>
        <taxon>campanulids</taxon>
        <taxon>Asterales</taxon>
        <taxon>Asteraceae</taxon>
        <taxon>Asteroideae</taxon>
        <taxon>Anthemideae</taxon>
        <taxon>Anthemidinae</taxon>
        <taxon>Tanacetum</taxon>
    </lineage>
</organism>
<reference evidence="2" key="2">
    <citation type="submission" date="2022-01" db="EMBL/GenBank/DDBJ databases">
        <authorList>
            <person name="Yamashiro T."/>
            <person name="Shiraishi A."/>
            <person name="Satake H."/>
            <person name="Nakayama K."/>
        </authorList>
    </citation>
    <scope>NUCLEOTIDE SEQUENCE</scope>
</reference>
<keyword evidence="3" id="KW-1185">Reference proteome</keyword>
<dbReference type="EMBL" id="BQNB010009736">
    <property type="protein sequence ID" value="GJS67690.1"/>
    <property type="molecule type" value="Genomic_DNA"/>
</dbReference>
<proteinExistence type="predicted"/>
<dbReference type="Proteomes" id="UP001151760">
    <property type="component" value="Unassembled WGS sequence"/>
</dbReference>